<keyword evidence="3" id="KW-1185">Reference proteome</keyword>
<reference evidence="2 3" key="1">
    <citation type="submission" date="2020-03" db="EMBL/GenBank/DDBJ databases">
        <title>Vagococcus sp. nov., isolated from beetles.</title>
        <authorList>
            <person name="Hyun D.-W."/>
            <person name="Bae J.-W."/>
        </authorList>
    </citation>
    <scope>NUCLEOTIDE SEQUENCE [LARGE SCALE GENOMIC DNA]</scope>
    <source>
        <strain evidence="2 3">HDW17B</strain>
    </source>
</reference>
<dbReference type="Pfam" id="PF01370">
    <property type="entry name" value="Epimerase"/>
    <property type="match status" value="1"/>
</dbReference>
<sequence length="209" mass="23610">MKPTFVVFGGSGFIGQAVCQEVINRNLPVVSISKHGKPREEELWMSSPLITWLSIDIFKDNSWKQYISDKTCCINLIGIFFENRKKGLTYDKMILLANQLISDEAEEKQAPYLFLSAKAGPCGYIEAKKKAEADLFMKKNQTIIIRSGLVTTKKRPFVYTQGVAIKISTHLPIIKRTANKVYPVPLKHLVTTIINESLAPSHKIIEDIR</sequence>
<dbReference type="GO" id="GO:0044877">
    <property type="term" value="F:protein-containing complex binding"/>
    <property type="evidence" value="ECO:0007669"/>
    <property type="project" value="TreeGrafter"/>
</dbReference>
<gene>
    <name evidence="2" type="ORF">G7082_03875</name>
</gene>
<dbReference type="EMBL" id="CP049887">
    <property type="protein sequence ID" value="QIL47736.1"/>
    <property type="molecule type" value="Genomic_DNA"/>
</dbReference>
<proteinExistence type="predicted"/>
<dbReference type="PANTHER" id="PTHR12126:SF16">
    <property type="entry name" value="MIOREX COMPLEX COMPONENT 2"/>
    <property type="match status" value="1"/>
</dbReference>
<protein>
    <submittedName>
        <fullName evidence="2">NAD-dependent epimerase/dehydratase family protein</fullName>
    </submittedName>
</protein>
<evidence type="ECO:0000313" key="3">
    <source>
        <dbReference type="Proteomes" id="UP000501747"/>
    </source>
</evidence>
<dbReference type="SUPFAM" id="SSF51735">
    <property type="entry name" value="NAD(P)-binding Rossmann-fold domains"/>
    <property type="match status" value="1"/>
</dbReference>
<accession>A0A6G8ARW0</accession>
<dbReference type="Gene3D" id="3.40.50.720">
    <property type="entry name" value="NAD(P)-binding Rossmann-like Domain"/>
    <property type="match status" value="1"/>
</dbReference>
<dbReference type="RefSeq" id="WP_166033908.1">
    <property type="nucleotide sequence ID" value="NZ_CP049887.1"/>
</dbReference>
<name>A0A6G8ARW0_9ENTE</name>
<dbReference type="PANTHER" id="PTHR12126">
    <property type="entry name" value="NADH-UBIQUINONE OXIDOREDUCTASE 39 KDA SUBUNIT-RELATED"/>
    <property type="match status" value="1"/>
</dbReference>
<dbReference type="InterPro" id="IPR036291">
    <property type="entry name" value="NAD(P)-bd_dom_sf"/>
</dbReference>
<dbReference type="Proteomes" id="UP000501747">
    <property type="component" value="Chromosome"/>
</dbReference>
<evidence type="ECO:0000313" key="2">
    <source>
        <dbReference type="EMBL" id="QIL47736.1"/>
    </source>
</evidence>
<dbReference type="KEGG" id="vhy:G7082_03875"/>
<organism evidence="2 3">
    <name type="scientific">Vagococcus hydrophili</name>
    <dbReference type="NCBI Taxonomy" id="2714947"/>
    <lineage>
        <taxon>Bacteria</taxon>
        <taxon>Bacillati</taxon>
        <taxon>Bacillota</taxon>
        <taxon>Bacilli</taxon>
        <taxon>Lactobacillales</taxon>
        <taxon>Enterococcaceae</taxon>
        <taxon>Vagococcus</taxon>
    </lineage>
</organism>
<feature type="domain" description="NAD-dependent epimerase/dehydratase" evidence="1">
    <location>
        <begin position="6"/>
        <end position="96"/>
    </location>
</feature>
<dbReference type="InterPro" id="IPR001509">
    <property type="entry name" value="Epimerase_deHydtase"/>
</dbReference>
<dbReference type="AlphaFoldDB" id="A0A6G8ARW0"/>
<dbReference type="InterPro" id="IPR051207">
    <property type="entry name" value="ComplexI_NDUFA9_subunit"/>
</dbReference>
<evidence type="ECO:0000259" key="1">
    <source>
        <dbReference type="Pfam" id="PF01370"/>
    </source>
</evidence>